<protein>
    <recommendedName>
        <fullName evidence="4">DUF4871 domain-containing protein</fullName>
    </recommendedName>
</protein>
<keyword evidence="1" id="KW-0812">Transmembrane</keyword>
<proteinExistence type="predicted"/>
<keyword evidence="1" id="KW-0472">Membrane</keyword>
<keyword evidence="3" id="KW-1185">Reference proteome</keyword>
<comment type="caution">
    <text evidence="2">The sequence shown here is derived from an EMBL/GenBank/DDBJ whole genome shotgun (WGS) entry which is preliminary data.</text>
</comment>
<gene>
    <name evidence="2" type="ORF">EDM52_01285</name>
</gene>
<accession>A0A3M8CMP7</accession>
<dbReference type="AlphaFoldDB" id="A0A3M8CMP7"/>
<keyword evidence="1" id="KW-1133">Transmembrane helix</keyword>
<dbReference type="RefSeq" id="WP_122907221.1">
    <property type="nucleotide sequence ID" value="NZ_CBCSBE010000011.1"/>
</dbReference>
<organism evidence="2 3">
    <name type="scientific">Brevibacillus invocatus</name>
    <dbReference type="NCBI Taxonomy" id="173959"/>
    <lineage>
        <taxon>Bacteria</taxon>
        <taxon>Bacillati</taxon>
        <taxon>Bacillota</taxon>
        <taxon>Bacilli</taxon>
        <taxon>Bacillales</taxon>
        <taxon>Paenibacillaceae</taxon>
        <taxon>Brevibacillus</taxon>
    </lineage>
</organism>
<evidence type="ECO:0000256" key="1">
    <source>
        <dbReference type="SAM" id="Phobius"/>
    </source>
</evidence>
<evidence type="ECO:0000313" key="3">
    <source>
        <dbReference type="Proteomes" id="UP000282028"/>
    </source>
</evidence>
<dbReference type="OrthoDB" id="2381403at2"/>
<dbReference type="EMBL" id="RHHR01000003">
    <property type="protein sequence ID" value="RNB76859.1"/>
    <property type="molecule type" value="Genomic_DNA"/>
</dbReference>
<dbReference type="Proteomes" id="UP000282028">
    <property type="component" value="Unassembled WGS sequence"/>
</dbReference>
<sequence>MDEDKWLKQLKDRADQGVLRDISFTPELEQKVRNRLRKRSRPVWVRVGSAGVAACLMVFATWQVWPQSEEQVPSESIISQPPPSLLPGGALETPVLWKPSPVVKSTYDNKPFTYMGDKPVRLITDETSIYEGQQQKFFWLLDGDVASKVEIVAHSSDGQQVELGTYEVMGSQYDAKAHFPSGLVIPDPGIWKLQILSEGKHFGQVFVEVKAGISPSNRSLVEPLIRQWLEAEGKKLNWLGADREISIDLLHVEAPNAEQRRVYAWIRILSKNKELSSGISAPMAFDIQYDGNSYRVKGFEMPEDGNRYQSSLEKIFPAKVLEKLKQRDNKD</sequence>
<evidence type="ECO:0008006" key="4">
    <source>
        <dbReference type="Google" id="ProtNLM"/>
    </source>
</evidence>
<name>A0A3M8CMP7_9BACL</name>
<reference evidence="2 3" key="1">
    <citation type="submission" date="2018-10" db="EMBL/GenBank/DDBJ databases">
        <title>Phylogenomics of Brevibacillus.</title>
        <authorList>
            <person name="Dunlap C."/>
        </authorList>
    </citation>
    <scope>NUCLEOTIDE SEQUENCE [LARGE SCALE GENOMIC DNA]</scope>
    <source>
        <strain evidence="2 3">JCM 12215</strain>
    </source>
</reference>
<dbReference type="Gene3D" id="2.60.40.3830">
    <property type="match status" value="1"/>
</dbReference>
<evidence type="ECO:0000313" key="2">
    <source>
        <dbReference type="EMBL" id="RNB76859.1"/>
    </source>
</evidence>
<feature type="transmembrane region" description="Helical" evidence="1">
    <location>
        <begin position="43"/>
        <end position="65"/>
    </location>
</feature>